<gene>
    <name evidence="1" type="ORF">NBO_55g0003</name>
</gene>
<sequence length="67" mass="7621">MTTEEILMTAEEITMLKGETVDTMKEENTIIGEIIMIAEEMTTELVMITEENTLTKEMTTELVMTTD</sequence>
<organism evidence="1 2">
    <name type="scientific">Nosema bombycis (strain CQ1 / CVCC 102059)</name>
    <name type="common">Microsporidian parasite</name>
    <name type="synonym">Pebrine of silkworm</name>
    <dbReference type="NCBI Taxonomy" id="578461"/>
    <lineage>
        <taxon>Eukaryota</taxon>
        <taxon>Fungi</taxon>
        <taxon>Fungi incertae sedis</taxon>
        <taxon>Microsporidia</taxon>
        <taxon>Nosematidae</taxon>
        <taxon>Nosema</taxon>
    </lineage>
</organism>
<name>R0MLX4_NOSB1</name>
<keyword evidence="2" id="KW-1185">Reference proteome</keyword>
<evidence type="ECO:0000313" key="1">
    <source>
        <dbReference type="EMBL" id="EOB13838.1"/>
    </source>
</evidence>
<evidence type="ECO:0000313" key="2">
    <source>
        <dbReference type="Proteomes" id="UP000016927"/>
    </source>
</evidence>
<dbReference type="AlphaFoldDB" id="R0MLX4"/>
<reference evidence="1 2" key="1">
    <citation type="journal article" date="2013" name="BMC Genomics">
        <title>Comparative genomics of parasitic silkworm microsporidia reveal an association between genome expansion and host adaptation.</title>
        <authorList>
            <person name="Pan G."/>
            <person name="Xu J."/>
            <person name="Li T."/>
            <person name="Xia Q."/>
            <person name="Liu S.L."/>
            <person name="Zhang G."/>
            <person name="Li S."/>
            <person name="Li C."/>
            <person name="Liu H."/>
            <person name="Yang L."/>
            <person name="Liu T."/>
            <person name="Zhang X."/>
            <person name="Wu Z."/>
            <person name="Fan W."/>
            <person name="Dang X."/>
            <person name="Xiang H."/>
            <person name="Tao M."/>
            <person name="Li Y."/>
            <person name="Hu J."/>
            <person name="Li Z."/>
            <person name="Lin L."/>
            <person name="Luo J."/>
            <person name="Geng L."/>
            <person name="Wang L."/>
            <person name="Long M."/>
            <person name="Wan Y."/>
            <person name="He N."/>
            <person name="Zhang Z."/>
            <person name="Lu C."/>
            <person name="Keeling P.J."/>
            <person name="Wang J."/>
            <person name="Xiang Z."/>
            <person name="Zhou Z."/>
        </authorList>
    </citation>
    <scope>NUCLEOTIDE SEQUENCE [LARGE SCALE GENOMIC DNA]</scope>
    <source>
        <strain evidence="2">CQ1 / CVCC 102059</strain>
    </source>
</reference>
<dbReference type="VEuPathDB" id="MicrosporidiaDB:NBO_55g0003"/>
<accession>R0MLX4</accession>
<dbReference type="EMBL" id="KB908963">
    <property type="protein sequence ID" value="EOB13838.1"/>
    <property type="molecule type" value="Genomic_DNA"/>
</dbReference>
<dbReference type="Proteomes" id="UP000016927">
    <property type="component" value="Unassembled WGS sequence"/>
</dbReference>
<dbReference type="HOGENOM" id="CLU_2813054_0_0_1"/>
<proteinExistence type="predicted"/>
<protein>
    <submittedName>
        <fullName evidence="1">Uncharacterized protein</fullName>
    </submittedName>
</protein>